<evidence type="ECO:0000259" key="2">
    <source>
        <dbReference type="Pfam" id="PF18451"/>
    </source>
</evidence>
<reference evidence="3 4" key="1">
    <citation type="submission" date="2021-02" db="EMBL/GenBank/DDBJ databases">
        <title>A novel species of genus Amphritea isolated from a fishpond in China.</title>
        <authorList>
            <person name="Lu H."/>
        </authorList>
    </citation>
    <scope>NUCLEOTIDE SEQUENCE [LARGE SCALE GENOMIC DNA]</scope>
    <source>
        <strain evidence="3 4">RP18W</strain>
    </source>
</reference>
<feature type="domain" description="tRNA nuclease CdiA C-terminal" evidence="2">
    <location>
        <begin position="43"/>
        <end position="113"/>
    </location>
</feature>
<evidence type="ECO:0000313" key="3">
    <source>
        <dbReference type="EMBL" id="MBN0989740.1"/>
    </source>
</evidence>
<protein>
    <recommendedName>
        <fullName evidence="2">tRNA nuclease CdiA C-terminal domain-containing protein</fullName>
    </recommendedName>
</protein>
<keyword evidence="4" id="KW-1185">Reference proteome</keyword>
<dbReference type="EMBL" id="JAFFZP010000050">
    <property type="protein sequence ID" value="MBN0989740.1"/>
    <property type="molecule type" value="Genomic_DNA"/>
</dbReference>
<evidence type="ECO:0000313" key="4">
    <source>
        <dbReference type="Proteomes" id="UP000760472"/>
    </source>
</evidence>
<organism evidence="3 4">
    <name type="scientific">Amphritea pacifica</name>
    <dbReference type="NCBI Taxonomy" id="2811233"/>
    <lineage>
        <taxon>Bacteria</taxon>
        <taxon>Pseudomonadati</taxon>
        <taxon>Pseudomonadota</taxon>
        <taxon>Gammaproteobacteria</taxon>
        <taxon>Oceanospirillales</taxon>
        <taxon>Oceanospirillaceae</taxon>
        <taxon>Amphritea</taxon>
    </lineage>
</organism>
<dbReference type="Proteomes" id="UP000760472">
    <property type="component" value="Unassembled WGS sequence"/>
</dbReference>
<dbReference type="CDD" id="cd13442">
    <property type="entry name" value="CDI_toxin_Bp1026b-like"/>
    <property type="match status" value="1"/>
</dbReference>
<name>A0ABS2WDF4_9GAMM</name>
<dbReference type="RefSeq" id="WP_205214450.1">
    <property type="nucleotide sequence ID" value="NZ_JAFFZP010000050.1"/>
</dbReference>
<dbReference type="InterPro" id="IPR040559">
    <property type="entry name" value="CdiA_C"/>
</dbReference>
<dbReference type="InterPro" id="IPR033806">
    <property type="entry name" value="CDI_toxin_Bp1026b-like"/>
</dbReference>
<dbReference type="Gene3D" id="3.40.1350.120">
    <property type="match status" value="1"/>
</dbReference>
<dbReference type="Pfam" id="PF18451">
    <property type="entry name" value="CdiA_C"/>
    <property type="match status" value="1"/>
</dbReference>
<evidence type="ECO:0000256" key="1">
    <source>
        <dbReference type="SAM" id="MobiDB-lite"/>
    </source>
</evidence>
<sequence>MPHPNANADMVRSLNRQNESAEILSNRGFDVTHLPNTGRKGGNPDLDINGRAADAYSPKSKNPNTIRDNMIHKVEHQAPDIVLNITDSPLSVEDMLRFLDQKPVSSLQNLYLIDGENVLLMKF</sequence>
<gene>
    <name evidence="3" type="ORF">JW498_20455</name>
</gene>
<accession>A0ABS2WDF4</accession>
<proteinExistence type="predicted"/>
<comment type="caution">
    <text evidence="3">The sequence shown here is derived from an EMBL/GenBank/DDBJ whole genome shotgun (WGS) entry which is preliminary data.</text>
</comment>
<feature type="region of interest" description="Disordered" evidence="1">
    <location>
        <begin position="25"/>
        <end position="64"/>
    </location>
</feature>